<dbReference type="InterPro" id="IPR020568">
    <property type="entry name" value="Ribosomal_Su5_D2-typ_SF"/>
</dbReference>
<dbReference type="NCBIfam" id="TIGR00416">
    <property type="entry name" value="sms"/>
    <property type="match status" value="1"/>
</dbReference>
<evidence type="ECO:0000313" key="15">
    <source>
        <dbReference type="EMBL" id="SMG18366.1"/>
    </source>
</evidence>
<evidence type="ECO:0000256" key="8">
    <source>
        <dbReference type="ARBA" id="ARBA00023016"/>
    </source>
</evidence>
<keyword evidence="6 13" id="KW-0862">Zinc</keyword>
<feature type="short sequence motif" description="RadA KNRFG motif" evidence="11">
    <location>
        <begin position="245"/>
        <end position="249"/>
    </location>
</feature>
<gene>
    <name evidence="11" type="primary">radA</name>
    <name evidence="15" type="ORF">SAMN06275492_10517</name>
</gene>
<dbReference type="GO" id="GO:0004252">
    <property type="term" value="F:serine-type endopeptidase activity"/>
    <property type="evidence" value="ECO:0007669"/>
    <property type="project" value="InterPro"/>
</dbReference>
<dbReference type="PROSITE" id="PS50162">
    <property type="entry name" value="RECA_2"/>
    <property type="match status" value="1"/>
</dbReference>
<keyword evidence="4 13" id="KW-0863">Zinc-finger</keyword>
<dbReference type="InterPro" id="IPR004504">
    <property type="entry name" value="DNA_repair_RadA"/>
</dbReference>
<keyword evidence="16" id="KW-1185">Reference proteome</keyword>
<keyword evidence="8 11" id="KW-0346">Stress response</keyword>
<dbReference type="Pfam" id="PF13481">
    <property type="entry name" value="AAA_25"/>
    <property type="match status" value="1"/>
</dbReference>
<dbReference type="InterPro" id="IPR020588">
    <property type="entry name" value="RecA_ATP-bd"/>
</dbReference>
<dbReference type="PRINTS" id="PR01874">
    <property type="entry name" value="DNAREPAIRADA"/>
</dbReference>
<dbReference type="GO" id="GO:0004176">
    <property type="term" value="F:ATP-dependent peptidase activity"/>
    <property type="evidence" value="ECO:0007669"/>
    <property type="project" value="InterPro"/>
</dbReference>
<feature type="domain" description="RecA family profile 1" evidence="14">
    <location>
        <begin position="61"/>
        <end position="208"/>
    </location>
</feature>
<evidence type="ECO:0000256" key="6">
    <source>
        <dbReference type="ARBA" id="ARBA00022833"/>
    </source>
</evidence>
<evidence type="ECO:0000256" key="9">
    <source>
        <dbReference type="ARBA" id="ARBA00023125"/>
    </source>
</evidence>
<dbReference type="OrthoDB" id="9803906at2"/>
<dbReference type="SUPFAM" id="SSF54211">
    <property type="entry name" value="Ribosomal protein S5 domain 2-like"/>
    <property type="match status" value="1"/>
</dbReference>
<evidence type="ECO:0000256" key="2">
    <source>
        <dbReference type="ARBA" id="ARBA00022741"/>
    </source>
</evidence>
<dbReference type="RefSeq" id="WP_085543918.1">
    <property type="nucleotide sequence ID" value="NZ_FXBB01000005.1"/>
</dbReference>
<dbReference type="SUPFAM" id="SSF52540">
    <property type="entry name" value="P-loop containing nucleoside triphosphate hydrolases"/>
    <property type="match status" value="1"/>
</dbReference>
<accession>A0A1X7IUZ5</accession>
<evidence type="ECO:0000256" key="11">
    <source>
        <dbReference type="HAMAP-Rule" id="MF_01498"/>
    </source>
</evidence>
<comment type="similarity">
    <text evidence="11 13">Belongs to the RecA family. RadA subfamily.</text>
</comment>
<dbReference type="AlphaFoldDB" id="A0A1X7IUZ5"/>
<keyword evidence="2 11" id="KW-0547">Nucleotide-binding</keyword>
<evidence type="ECO:0000256" key="10">
    <source>
        <dbReference type="ARBA" id="ARBA00023204"/>
    </source>
</evidence>
<dbReference type="Proteomes" id="UP000193355">
    <property type="component" value="Unassembled WGS sequence"/>
</dbReference>
<dbReference type="GO" id="GO:0006508">
    <property type="term" value="P:proteolysis"/>
    <property type="evidence" value="ECO:0007669"/>
    <property type="project" value="InterPro"/>
</dbReference>
<dbReference type="InterPro" id="IPR003593">
    <property type="entry name" value="AAA+_ATPase"/>
</dbReference>
<comment type="domain">
    <text evidence="11">The middle region has homology to RecA with ATPase motifs including the RadA KNRFG motif, while the C-terminus is homologous to Lon protease.</text>
</comment>
<dbReference type="InterPro" id="IPR041166">
    <property type="entry name" value="Rubredoxin_2"/>
</dbReference>
<dbReference type="GO" id="GO:0003684">
    <property type="term" value="F:damaged DNA binding"/>
    <property type="evidence" value="ECO:0007669"/>
    <property type="project" value="InterPro"/>
</dbReference>
<evidence type="ECO:0000256" key="1">
    <source>
        <dbReference type="ARBA" id="ARBA00022723"/>
    </source>
</evidence>
<dbReference type="GO" id="GO:0005829">
    <property type="term" value="C:cytosol"/>
    <property type="evidence" value="ECO:0007669"/>
    <property type="project" value="TreeGrafter"/>
</dbReference>
<evidence type="ECO:0000256" key="3">
    <source>
        <dbReference type="ARBA" id="ARBA00022763"/>
    </source>
</evidence>
<keyword evidence="10 11" id="KW-0234">DNA repair</keyword>
<keyword evidence="9 11" id="KW-0238">DNA-binding</keyword>
<sequence length="446" mass="47021">MAKKNEVRYSCYQCGYVSLSPVGRCPKCGEWGSVEQELISSSAQSERARPMSPQKVLGLKPPRRFSSGIGELDRVLGGGMVEGGVVLLGGQPGIGKSTLLLQVCGNLARSGSKVLYVSGEESASQVALRSSRLGADVEGLEIFCHSDVDGALEVLSDHGVLVVDSVQAMKTGEESGWPGTPTQVRAVAQRCIDVAKSRGIPTVLVGHITKEGRIAGPMLLEHMVDTVLLFSGEESSAYRVLRATKNRYGGTDEVGLFQMEGRGLKAVEDPSGLYWNRGDESVPGVAVTVVMEGSRPLVAEVQALAATTVFPYPKRTARGFSLNKLHLLLAVIQKRCGLSTSGLDVYANVAGGLDLRDPGADLALAMALVSSASDRALPSDCCLLGEVGLVGEIRPVGRTPQRLKEAARLGFKTAVVSAREGEELPPDVKVIRVRSLAEAVASVGLG</sequence>
<comment type="function">
    <text evidence="11">Plays a role in repairing double-strand DNA breaks, probably involving stabilizing or processing branched DNA or blocked replication forks.</text>
</comment>
<dbReference type="Pfam" id="PF18073">
    <property type="entry name" value="Zn_ribbon_LapB"/>
    <property type="match status" value="1"/>
</dbReference>
<protein>
    <recommendedName>
        <fullName evidence="11 12">DNA repair protein RadA</fullName>
    </recommendedName>
</protein>
<dbReference type="Gene3D" id="3.30.230.10">
    <property type="match status" value="1"/>
</dbReference>
<dbReference type="Pfam" id="PF05362">
    <property type="entry name" value="Lon_C"/>
    <property type="match status" value="1"/>
</dbReference>
<dbReference type="PANTHER" id="PTHR32472">
    <property type="entry name" value="DNA REPAIR PROTEIN RADA"/>
    <property type="match status" value="1"/>
</dbReference>
<dbReference type="GO" id="GO:0005524">
    <property type="term" value="F:ATP binding"/>
    <property type="evidence" value="ECO:0007669"/>
    <property type="project" value="UniProtKB-UniRule"/>
</dbReference>
<evidence type="ECO:0000313" key="16">
    <source>
        <dbReference type="Proteomes" id="UP000193355"/>
    </source>
</evidence>
<dbReference type="InterPro" id="IPR008269">
    <property type="entry name" value="Lon_proteolytic"/>
</dbReference>
<reference evidence="16" key="1">
    <citation type="submission" date="2017-04" db="EMBL/GenBank/DDBJ databases">
        <authorList>
            <person name="Varghese N."/>
            <person name="Submissions S."/>
        </authorList>
    </citation>
    <scope>NUCLEOTIDE SEQUENCE [LARGE SCALE GENOMIC DNA]</scope>
    <source>
        <strain evidence="16">USBA 82</strain>
    </source>
</reference>
<comment type="function">
    <text evidence="13">DNA-dependent ATPase involved in processing of recombination intermediates, plays a role in repairing DNA breaks. Stimulates the branch migration of RecA-mediated strand transfer reactions, allowing the 3' invading strand to extend heteroduplex DNA faster. Binds ssDNA in the presence of ADP but not other nucleotides, has ATPase activity that is stimulated by ssDNA and various branched DNA structures, but inhibited by SSB. Does not have RecA's homology-searching function.</text>
</comment>
<evidence type="ECO:0000256" key="4">
    <source>
        <dbReference type="ARBA" id="ARBA00022771"/>
    </source>
</evidence>
<keyword evidence="1 11" id="KW-0479">Metal-binding</keyword>
<evidence type="ECO:0000259" key="14">
    <source>
        <dbReference type="PROSITE" id="PS50162"/>
    </source>
</evidence>
<feature type="region of interest" description="Lon-protease-like" evidence="11">
    <location>
        <begin position="344"/>
        <end position="446"/>
    </location>
</feature>
<proteinExistence type="inferred from homology"/>
<dbReference type="InterPro" id="IPR027417">
    <property type="entry name" value="P-loop_NTPase"/>
</dbReference>
<evidence type="ECO:0000256" key="13">
    <source>
        <dbReference type="RuleBase" id="RU003555"/>
    </source>
</evidence>
<dbReference type="Gene3D" id="3.40.50.300">
    <property type="entry name" value="P-loop containing nucleotide triphosphate hydrolases"/>
    <property type="match status" value="1"/>
</dbReference>
<dbReference type="HAMAP" id="MF_01498">
    <property type="entry name" value="RadA_bact"/>
    <property type="match status" value="1"/>
</dbReference>
<organism evidence="15 16">
    <name type="scientific">Dethiosulfovibrio salsuginis</name>
    <dbReference type="NCBI Taxonomy" id="561720"/>
    <lineage>
        <taxon>Bacteria</taxon>
        <taxon>Thermotogati</taxon>
        <taxon>Synergistota</taxon>
        <taxon>Synergistia</taxon>
        <taxon>Synergistales</taxon>
        <taxon>Dethiosulfovibrionaceae</taxon>
        <taxon>Dethiosulfovibrio</taxon>
    </lineage>
</organism>
<dbReference type="InterPro" id="IPR014721">
    <property type="entry name" value="Ribsml_uS5_D2-typ_fold_subgr"/>
</dbReference>
<dbReference type="SMART" id="SM00382">
    <property type="entry name" value="AAA"/>
    <property type="match status" value="1"/>
</dbReference>
<dbReference type="GO" id="GO:0000725">
    <property type="term" value="P:recombinational repair"/>
    <property type="evidence" value="ECO:0007669"/>
    <property type="project" value="UniProtKB-UniRule"/>
</dbReference>
<feature type="binding site" evidence="11">
    <location>
        <begin position="90"/>
        <end position="97"/>
    </location>
    <ligand>
        <name>ATP</name>
        <dbReference type="ChEBI" id="CHEBI:30616"/>
    </ligand>
</feature>
<evidence type="ECO:0000256" key="5">
    <source>
        <dbReference type="ARBA" id="ARBA00022801"/>
    </source>
</evidence>
<dbReference type="STRING" id="561720.SAMN06275492_10517"/>
<dbReference type="GO" id="GO:0140664">
    <property type="term" value="F:ATP-dependent DNA damage sensor activity"/>
    <property type="evidence" value="ECO:0007669"/>
    <property type="project" value="InterPro"/>
</dbReference>
<dbReference type="GO" id="GO:0008270">
    <property type="term" value="F:zinc ion binding"/>
    <property type="evidence" value="ECO:0007669"/>
    <property type="project" value="UniProtKB-KW"/>
</dbReference>
<dbReference type="PANTHER" id="PTHR32472:SF10">
    <property type="entry name" value="DNA REPAIR PROTEIN RADA-LIKE PROTEIN"/>
    <property type="match status" value="1"/>
</dbReference>
<keyword evidence="5" id="KW-0378">Hydrolase</keyword>
<dbReference type="EMBL" id="FXBB01000005">
    <property type="protein sequence ID" value="SMG18366.1"/>
    <property type="molecule type" value="Genomic_DNA"/>
</dbReference>
<evidence type="ECO:0000256" key="12">
    <source>
        <dbReference type="NCBIfam" id="TIGR00416"/>
    </source>
</evidence>
<name>A0A1X7IUZ5_9BACT</name>
<keyword evidence="7 11" id="KW-0067">ATP-binding</keyword>
<keyword evidence="3 11" id="KW-0227">DNA damage</keyword>
<evidence type="ECO:0000256" key="7">
    <source>
        <dbReference type="ARBA" id="ARBA00022840"/>
    </source>
</evidence>